<evidence type="ECO:0000313" key="1">
    <source>
        <dbReference type="EMBL" id="KAK4540889.1"/>
    </source>
</evidence>
<name>A0AAV9J865_9PEZI</name>
<organism evidence="1 2">
    <name type="scientific">Oleoguttula mirabilis</name>
    <dbReference type="NCBI Taxonomy" id="1507867"/>
    <lineage>
        <taxon>Eukaryota</taxon>
        <taxon>Fungi</taxon>
        <taxon>Dikarya</taxon>
        <taxon>Ascomycota</taxon>
        <taxon>Pezizomycotina</taxon>
        <taxon>Dothideomycetes</taxon>
        <taxon>Dothideomycetidae</taxon>
        <taxon>Mycosphaerellales</taxon>
        <taxon>Teratosphaeriaceae</taxon>
        <taxon>Oleoguttula</taxon>
    </lineage>
</organism>
<gene>
    <name evidence="1" type="ORF">LTR36_008831</name>
</gene>
<sequence length="264" mass="30073">MSSQMKPYSWALVARMAQGQRIVKYEGMWMHEERAKVLDFLRRQVFRIMDLPPELRHQILRYLPANTTVTVYLAGRNGLPPSGVELPVTTRAGDKLLRQETLMLTIEQTTFSIHSFVGNTSFQNWLQHVDLRLASDGYTNGFDAVKSLSFPFFSRFPHAIFPATQANSDIELMLKCRNLESVSMEWHFSELASYDAATRHTSPKTVQQLCAQYRLDRMLGLRKLKKLVLVQFRGVGSIALQHLAAWSRANMAEVGGHACQVTVQ</sequence>
<reference evidence="1 2" key="1">
    <citation type="submission" date="2021-11" db="EMBL/GenBank/DDBJ databases">
        <title>Black yeast isolated from Biological Soil Crust.</title>
        <authorList>
            <person name="Kurbessoian T."/>
        </authorList>
    </citation>
    <scope>NUCLEOTIDE SEQUENCE [LARGE SCALE GENOMIC DNA]</scope>
    <source>
        <strain evidence="1 2">CCFEE 5522</strain>
    </source>
</reference>
<dbReference type="AlphaFoldDB" id="A0AAV9J865"/>
<dbReference type="Proteomes" id="UP001324427">
    <property type="component" value="Unassembled WGS sequence"/>
</dbReference>
<dbReference type="EMBL" id="JAVFHQ010000060">
    <property type="protein sequence ID" value="KAK4540889.1"/>
    <property type="molecule type" value="Genomic_DNA"/>
</dbReference>
<comment type="caution">
    <text evidence="1">The sequence shown here is derived from an EMBL/GenBank/DDBJ whole genome shotgun (WGS) entry which is preliminary data.</text>
</comment>
<protein>
    <submittedName>
        <fullName evidence="1">Uncharacterized protein</fullName>
    </submittedName>
</protein>
<evidence type="ECO:0000313" key="2">
    <source>
        <dbReference type="Proteomes" id="UP001324427"/>
    </source>
</evidence>
<accession>A0AAV9J865</accession>
<proteinExistence type="predicted"/>
<keyword evidence="2" id="KW-1185">Reference proteome</keyword>